<dbReference type="Proteomes" id="UP001189429">
    <property type="component" value="Unassembled WGS sequence"/>
</dbReference>
<feature type="compositionally biased region" description="Pro residues" evidence="1">
    <location>
        <begin position="231"/>
        <end position="247"/>
    </location>
</feature>
<feature type="compositionally biased region" description="Low complexity" evidence="1">
    <location>
        <begin position="200"/>
        <end position="213"/>
    </location>
</feature>
<accession>A0ABN9P8Z0</accession>
<name>A0ABN9P8Z0_9DINO</name>
<feature type="region of interest" description="Disordered" evidence="1">
    <location>
        <begin position="200"/>
        <end position="333"/>
    </location>
</feature>
<organism evidence="2 3">
    <name type="scientific">Prorocentrum cordatum</name>
    <dbReference type="NCBI Taxonomy" id="2364126"/>
    <lineage>
        <taxon>Eukaryota</taxon>
        <taxon>Sar</taxon>
        <taxon>Alveolata</taxon>
        <taxon>Dinophyceae</taxon>
        <taxon>Prorocentrales</taxon>
        <taxon>Prorocentraceae</taxon>
        <taxon>Prorocentrum</taxon>
    </lineage>
</organism>
<protein>
    <submittedName>
        <fullName evidence="2">Uncharacterized protein</fullName>
    </submittedName>
</protein>
<proteinExistence type="predicted"/>
<dbReference type="EMBL" id="CAUYUJ010000059">
    <property type="protein sequence ID" value="CAK0788470.1"/>
    <property type="molecule type" value="Genomic_DNA"/>
</dbReference>
<sequence length="398" mass="42862">MHSWSWRQQRPISQPRTPRGKGGQKGKGDGPPQRSKALRGFLSRIVPVSRAAIGNPPQKPWSDTFEAAPTDPAQVKDFKARVYRKMDQIEALALSAHDAGKCRHSLVTYILVLKLMAQSCDEISVQLGKIKSMRDVSNYKLRAVRDKLAHLQNEEPQLLRDLDNINLLYMECKDLEQCELEEEGAEDDMEWAATGAAGVGPRPGARAWQQPLQAAPPPQERAPAFGAQPGYVPPPPEHAIGAGPPPATNVIGRLNVQPRCPGPPTPPPAQPDPPTPAPATPKAPETLPGSWPTPSPQARQEVKEELDPAQIPAPRALEPISPTQTMARGGACGEDPLVTAPTYSATNLIVAPDSQTTADGATQLSNAVAKIEEACSCPADGVERGDAEQSRSWLQRFA</sequence>
<feature type="compositionally biased region" description="Pro residues" evidence="1">
    <location>
        <begin position="260"/>
        <end position="281"/>
    </location>
</feature>
<reference evidence="2" key="1">
    <citation type="submission" date="2023-10" db="EMBL/GenBank/DDBJ databases">
        <authorList>
            <person name="Chen Y."/>
            <person name="Shah S."/>
            <person name="Dougan E. K."/>
            <person name="Thang M."/>
            <person name="Chan C."/>
        </authorList>
    </citation>
    <scope>NUCLEOTIDE SEQUENCE [LARGE SCALE GENOMIC DNA]</scope>
</reference>
<comment type="caution">
    <text evidence="2">The sequence shown here is derived from an EMBL/GenBank/DDBJ whole genome shotgun (WGS) entry which is preliminary data.</text>
</comment>
<keyword evidence="3" id="KW-1185">Reference proteome</keyword>
<evidence type="ECO:0000256" key="1">
    <source>
        <dbReference type="SAM" id="MobiDB-lite"/>
    </source>
</evidence>
<evidence type="ECO:0000313" key="2">
    <source>
        <dbReference type="EMBL" id="CAK0788470.1"/>
    </source>
</evidence>
<feature type="region of interest" description="Disordered" evidence="1">
    <location>
        <begin position="1"/>
        <end position="39"/>
    </location>
</feature>
<gene>
    <name evidence="2" type="ORF">PCOR1329_LOCUS350</name>
</gene>
<feature type="compositionally biased region" description="Polar residues" evidence="1">
    <location>
        <begin position="1"/>
        <end position="14"/>
    </location>
</feature>
<evidence type="ECO:0000313" key="3">
    <source>
        <dbReference type="Proteomes" id="UP001189429"/>
    </source>
</evidence>